<name>A0AAD5RFK5_9PEZI</name>
<feature type="region of interest" description="Disordered" evidence="1">
    <location>
        <begin position="696"/>
        <end position="750"/>
    </location>
</feature>
<feature type="region of interest" description="Disordered" evidence="1">
    <location>
        <begin position="529"/>
        <end position="625"/>
    </location>
</feature>
<dbReference type="Proteomes" id="UP001201980">
    <property type="component" value="Unassembled WGS sequence"/>
</dbReference>
<feature type="compositionally biased region" description="Low complexity" evidence="1">
    <location>
        <begin position="84"/>
        <end position="95"/>
    </location>
</feature>
<feature type="compositionally biased region" description="Polar residues" evidence="1">
    <location>
        <begin position="809"/>
        <end position="818"/>
    </location>
</feature>
<feature type="compositionally biased region" description="Low complexity" evidence="1">
    <location>
        <begin position="592"/>
        <end position="601"/>
    </location>
</feature>
<feature type="compositionally biased region" description="Polar residues" evidence="1">
    <location>
        <begin position="829"/>
        <end position="840"/>
    </location>
</feature>
<feature type="compositionally biased region" description="Polar residues" evidence="1">
    <location>
        <begin position="696"/>
        <end position="711"/>
    </location>
</feature>
<evidence type="ECO:0000259" key="2">
    <source>
        <dbReference type="PROSITE" id="PS50108"/>
    </source>
</evidence>
<feature type="compositionally biased region" description="Low complexity" evidence="1">
    <location>
        <begin position="30"/>
        <end position="44"/>
    </location>
</feature>
<proteinExistence type="predicted"/>
<keyword evidence="4" id="KW-1185">Reference proteome</keyword>
<reference evidence="3" key="1">
    <citation type="submission" date="2022-07" db="EMBL/GenBank/DDBJ databases">
        <title>Draft genome sequence of Zalerion maritima ATCC 34329, a (micro)plastics degrading marine fungus.</title>
        <authorList>
            <person name="Paco A."/>
            <person name="Goncalves M.F.M."/>
            <person name="Rocha-Santos T.A.P."/>
            <person name="Alves A."/>
        </authorList>
    </citation>
    <scope>NUCLEOTIDE SEQUENCE</scope>
    <source>
        <strain evidence="3">ATCC 34329</strain>
    </source>
</reference>
<dbReference type="AlphaFoldDB" id="A0AAD5RFK5"/>
<accession>A0AAD5RFK5</accession>
<feature type="region of interest" description="Disordered" evidence="1">
    <location>
        <begin position="781"/>
        <end position="855"/>
    </location>
</feature>
<sequence>MWEAVSAAPLPIYSYRKEKRKQSKPDITQTSPSTTTPSTPNTSNVAPELLEPAVDGPPSPERLRQLTKQMRGNMLERNHQHQPSSGSSSLRSFTSADRPSWEQTLESISLSRRSSSRSTNSSMPSRERPDSVQIFGKAIFNRRGKLKRESKSSSGSSLHSGEIEAPLNSNPTKDYFIPVVLRRRRATTTTMKEANAAEAASLQKKIQISGPYNFQHVTHARRDTVPDIPAQSMQMGEEMNHFSNFSSEAIHLSGQQDSPILASEPHTRISVSKPLMLRSQTSPPRRLMKRTQSQEQIRVAPPRPPRSPPLEPGASSPPVPPPRTSSRATLQHGEYDQMFPAYIERPATEHGFRQAQPFSPHFEYPGSEAPLSAPGFDCDPDEMDEYFDPRFSHAITTPDDAAWPMTSSGTFSFENTLPEVPEEEEHQYYTTTRSRLSINSTTSSLRGSYSVPALRTAAQRQSNTSDTLGRFDMGAAQKTLKESMDHKGEALPKDNWEDVIDYCYDHEAEADFDYEWERPSLDMARTVESCTPPAECRQRDETSPYLTTPGRFDVPELSPASQISNTERDEVLTPLIPQAPSNFSLPRKELPQQQQQGQQGQRTGKPDRVPHIRTPSHASSFKESHGFTLSPSLLIPNDYHQQMLLSRAEDDYYPGDEEWVEAKANAAANKTFLADPQPTTLDPDVLRAQLRGSVSSIGTESSVHSGPSETSSAERHISTTSTSTAYSRFTVNSNPDELTPGLPADKLTSTTEITNAGGLHSITKDAVSDAMDSSDNVSIVGELPPASVSSSRREHSRNRSAPLNVVVGDNTQRSSSPKETLKTRRARSKTTSSVGGTTPTYGLFPTVNVQPGNRI</sequence>
<organism evidence="3 4">
    <name type="scientific">Zalerion maritima</name>
    <dbReference type="NCBI Taxonomy" id="339359"/>
    <lineage>
        <taxon>Eukaryota</taxon>
        <taxon>Fungi</taxon>
        <taxon>Dikarya</taxon>
        <taxon>Ascomycota</taxon>
        <taxon>Pezizomycotina</taxon>
        <taxon>Sordariomycetes</taxon>
        <taxon>Lulworthiomycetidae</taxon>
        <taxon>Lulworthiales</taxon>
        <taxon>Lulworthiaceae</taxon>
        <taxon>Zalerion</taxon>
    </lineage>
</organism>
<feature type="domain" description="CRIB" evidence="2">
    <location>
        <begin position="208"/>
        <end position="221"/>
    </location>
</feature>
<dbReference type="InterPro" id="IPR000095">
    <property type="entry name" value="CRIB_dom"/>
</dbReference>
<feature type="region of interest" description="Disordered" evidence="1">
    <location>
        <begin position="1"/>
        <end position="167"/>
    </location>
</feature>
<feature type="region of interest" description="Disordered" evidence="1">
    <location>
        <begin position="266"/>
        <end position="328"/>
    </location>
</feature>
<comment type="caution">
    <text evidence="3">The sequence shown here is derived from an EMBL/GenBank/DDBJ whole genome shotgun (WGS) entry which is preliminary data.</text>
</comment>
<dbReference type="PROSITE" id="PS50108">
    <property type="entry name" value="CRIB"/>
    <property type="match status" value="1"/>
</dbReference>
<evidence type="ECO:0000313" key="3">
    <source>
        <dbReference type="EMBL" id="KAJ2891375.1"/>
    </source>
</evidence>
<dbReference type="EMBL" id="JAKWBI020001116">
    <property type="protein sequence ID" value="KAJ2891375.1"/>
    <property type="molecule type" value="Genomic_DNA"/>
</dbReference>
<feature type="compositionally biased region" description="Pro residues" evidence="1">
    <location>
        <begin position="301"/>
        <end position="323"/>
    </location>
</feature>
<feature type="compositionally biased region" description="Low complexity" evidence="1">
    <location>
        <begin position="107"/>
        <end position="124"/>
    </location>
</feature>
<feature type="compositionally biased region" description="Polar residues" evidence="1">
    <location>
        <begin position="718"/>
        <end position="736"/>
    </location>
</feature>
<protein>
    <recommendedName>
        <fullName evidence="2">CRIB domain-containing protein</fullName>
    </recommendedName>
</protein>
<gene>
    <name evidence="3" type="ORF">MKZ38_000515</name>
</gene>
<evidence type="ECO:0000313" key="4">
    <source>
        <dbReference type="Proteomes" id="UP001201980"/>
    </source>
</evidence>
<evidence type="ECO:0000256" key="1">
    <source>
        <dbReference type="SAM" id="MobiDB-lite"/>
    </source>
</evidence>